<sequence length="125" mass="13890">MRRLILPEVLLVIAVVVGFVAQAALLPANYVYEKSYVCPNHIQAEFIPANTSVTGYIRAEHPFSAYVIISDSGYFGEFDPSSAVMMWENVTAVELDFQAPGEDCYLVIKNGNTSQIVEIEFKAEH</sequence>
<dbReference type="RefSeq" id="WP_068665681.1">
    <property type="nucleotide sequence ID" value="NZ_CP015520.1"/>
</dbReference>
<dbReference type="Proteomes" id="UP000076969">
    <property type="component" value="Chromosome"/>
</dbReference>
<accession>A0A172WHB6</accession>
<organism evidence="1 2">
    <name type="scientific">Thermococcus piezophilus</name>
    <dbReference type="NCBI Taxonomy" id="1712654"/>
    <lineage>
        <taxon>Archaea</taxon>
        <taxon>Methanobacteriati</taxon>
        <taxon>Methanobacteriota</taxon>
        <taxon>Thermococci</taxon>
        <taxon>Thermococcales</taxon>
        <taxon>Thermococcaceae</taxon>
        <taxon>Thermococcus</taxon>
    </lineage>
</organism>
<protein>
    <submittedName>
        <fullName evidence="1">Multidrug transporter</fullName>
    </submittedName>
</protein>
<dbReference type="GeneID" id="28495662"/>
<name>A0A172WHB6_9EURY</name>
<proteinExistence type="predicted"/>
<dbReference type="OrthoDB" id="99802at2157"/>
<gene>
    <name evidence="1" type="ORF">A7C91_05670</name>
</gene>
<dbReference type="AlphaFoldDB" id="A0A172WHB6"/>
<evidence type="ECO:0000313" key="2">
    <source>
        <dbReference type="Proteomes" id="UP000076969"/>
    </source>
</evidence>
<evidence type="ECO:0000313" key="1">
    <source>
        <dbReference type="EMBL" id="ANF22715.1"/>
    </source>
</evidence>
<keyword evidence="2" id="KW-1185">Reference proteome</keyword>
<reference evidence="2" key="1">
    <citation type="journal article" date="2016" name="Syst. Appl. Microbiol.">
        <title>Thermococcus piezophilus sp. nov., a novel hyperthermophilic and piezophilic archaeon with a broad pressure range for growth, isolated from a deepest hydrothermal vent at the Mid-Cayman Rise.</title>
        <authorList>
            <person name="Dalmasso C."/>
            <person name="Oger P."/>
            <person name="Selva G."/>
            <person name="Courtine D."/>
            <person name="L'Haridon S."/>
            <person name="Garlaschelli A."/>
            <person name="Roussel E."/>
            <person name="Miyazaki J."/>
            <person name="Reveillaud J."/>
            <person name="Jebbar M."/>
            <person name="Takai K."/>
            <person name="Maignien L."/>
            <person name="Alain K."/>
        </authorList>
    </citation>
    <scope>NUCLEOTIDE SEQUENCE [LARGE SCALE GENOMIC DNA]</scope>
    <source>
        <strain evidence="2">CDGS</strain>
    </source>
</reference>
<dbReference type="KEGG" id="tpie:A7C91_05670"/>
<dbReference type="EMBL" id="CP015520">
    <property type="protein sequence ID" value="ANF22715.1"/>
    <property type="molecule type" value="Genomic_DNA"/>
</dbReference>